<comment type="caution">
    <text evidence="8">The sequence shown here is derived from an EMBL/GenBank/DDBJ whole genome shotgun (WGS) entry which is preliminary data.</text>
</comment>
<evidence type="ECO:0000256" key="2">
    <source>
        <dbReference type="ARBA" id="ARBA00006824"/>
    </source>
</evidence>
<keyword evidence="3 7" id="KW-0812">Transmembrane</keyword>
<evidence type="ECO:0000256" key="4">
    <source>
        <dbReference type="ARBA" id="ARBA00022989"/>
    </source>
</evidence>
<gene>
    <name evidence="8" type="ORF">FOZ61_010836</name>
</gene>
<feature type="transmembrane region" description="Helical" evidence="7">
    <location>
        <begin position="499"/>
        <end position="519"/>
    </location>
</feature>
<organism evidence="8 9">
    <name type="scientific">Perkinsus olseni</name>
    <name type="common">Perkinsus atlanticus</name>
    <dbReference type="NCBI Taxonomy" id="32597"/>
    <lineage>
        <taxon>Eukaryota</taxon>
        <taxon>Sar</taxon>
        <taxon>Alveolata</taxon>
        <taxon>Perkinsozoa</taxon>
        <taxon>Perkinsea</taxon>
        <taxon>Perkinsida</taxon>
        <taxon>Perkinsidae</taxon>
        <taxon>Perkinsus</taxon>
    </lineage>
</organism>
<proteinExistence type="inferred from homology"/>
<evidence type="ECO:0000313" key="9">
    <source>
        <dbReference type="Proteomes" id="UP000570595"/>
    </source>
</evidence>
<keyword evidence="5 7" id="KW-0472">Membrane</keyword>
<dbReference type="InterPro" id="IPR007248">
    <property type="entry name" value="Mpv17_PMP22"/>
</dbReference>
<keyword evidence="4 7" id="KW-1133">Transmembrane helix</keyword>
<protein>
    <recommendedName>
        <fullName evidence="10">Protein Mpv17</fullName>
    </recommendedName>
</protein>
<name>A0A7J6M220_PEROL</name>
<dbReference type="GO" id="GO:0016020">
    <property type="term" value="C:membrane"/>
    <property type="evidence" value="ECO:0007669"/>
    <property type="project" value="UniProtKB-SubCell"/>
</dbReference>
<dbReference type="GO" id="GO:0005737">
    <property type="term" value="C:cytoplasm"/>
    <property type="evidence" value="ECO:0007669"/>
    <property type="project" value="TreeGrafter"/>
</dbReference>
<evidence type="ECO:0000256" key="3">
    <source>
        <dbReference type="ARBA" id="ARBA00022692"/>
    </source>
</evidence>
<sequence>MNYSQDHFIGPGTFPRPPAGASWSTKQGGFWDSLVGNAPSVGVSSGRLQILGDTISVNNAMVTRIAIQVDPSRQRGGDLRVGTFTVKPAEGIFESETCYLTCPRPSQLLNFDPTVSVVQTCLVSPPLYLPPRQHVGIWATGHRSVLGIPYEKTLGIMDDENGREGHWSSIPGQEVLPGREISLKRHFKRKGCWRAYLQAVQSVPQQQPSRPRRSLEKKRSYDQYMSSGKRVESCEPPPVPIVEKLKCADDVERERLSVEIKWCPKMASSVPSSIVEVSMPALKWSQPLRLLLTIPPLLAFPWLGWRLLSVPPEPVLLIDGIVSNQLGLDRRPSWSASLSRLFWTGIVPSGTGGATARVSLPLLVRDGSRWALWTAHDALVCGSVGIRYLHTARWVGSVMEDPIPVLMGPNNGRLMASSATPSLLRQTVKAGLQSGTVMMIGDAVAQTFVGTEAYAPGRSARFALVGCTLHGPYFFMCFRQLDRFFGPAVNLRTVLKKTAVAQVTVFPAYIVALFAYLGLLDGASSIADNVAKKAPEAFIAGCGFWPVANTFGFKFIPSTTRVPYLAACGVFWNTYISWMDARSNAQKEHLAAQ</sequence>
<comment type="subcellular location">
    <subcellularLocation>
        <location evidence="1">Membrane</location>
        <topology evidence="1">Multi-pass membrane protein</topology>
    </subcellularLocation>
</comment>
<evidence type="ECO:0008006" key="10">
    <source>
        <dbReference type="Google" id="ProtNLM"/>
    </source>
</evidence>
<dbReference type="OrthoDB" id="10267969at2759"/>
<feature type="region of interest" description="Disordered" evidence="6">
    <location>
        <begin position="1"/>
        <end position="21"/>
    </location>
</feature>
<reference evidence="8 9" key="1">
    <citation type="submission" date="2020-04" db="EMBL/GenBank/DDBJ databases">
        <title>Perkinsus olseni comparative genomics.</title>
        <authorList>
            <person name="Bogema D.R."/>
        </authorList>
    </citation>
    <scope>NUCLEOTIDE SEQUENCE [LARGE SCALE GENOMIC DNA]</scope>
    <source>
        <strain evidence="8">ATCC PRA-179</strain>
    </source>
</reference>
<evidence type="ECO:0000256" key="6">
    <source>
        <dbReference type="SAM" id="MobiDB-lite"/>
    </source>
</evidence>
<dbReference type="Pfam" id="PF04117">
    <property type="entry name" value="Mpv17_PMP22"/>
    <property type="match status" value="1"/>
</dbReference>
<dbReference type="PANTHER" id="PTHR11266:SF116">
    <property type="entry name" value="MPV17-LIKE PROTEIN"/>
    <property type="match status" value="1"/>
</dbReference>
<dbReference type="EMBL" id="JABAHT010000092">
    <property type="protein sequence ID" value="KAF4665527.1"/>
    <property type="molecule type" value="Genomic_DNA"/>
</dbReference>
<evidence type="ECO:0000256" key="5">
    <source>
        <dbReference type="ARBA" id="ARBA00023136"/>
    </source>
</evidence>
<accession>A0A7J6M220</accession>
<evidence type="ECO:0000256" key="1">
    <source>
        <dbReference type="ARBA" id="ARBA00004141"/>
    </source>
</evidence>
<dbReference type="AlphaFoldDB" id="A0A7J6M220"/>
<evidence type="ECO:0000313" key="8">
    <source>
        <dbReference type="EMBL" id="KAF4665527.1"/>
    </source>
</evidence>
<dbReference type="PANTHER" id="PTHR11266">
    <property type="entry name" value="PEROXISOMAL MEMBRANE PROTEIN 2, PXMP2 MPV17"/>
    <property type="match status" value="1"/>
</dbReference>
<comment type="similarity">
    <text evidence="2">Belongs to the peroxisomal membrane protein PXMP2/4 family.</text>
</comment>
<dbReference type="Proteomes" id="UP000570595">
    <property type="component" value="Unassembled WGS sequence"/>
</dbReference>
<evidence type="ECO:0000256" key="7">
    <source>
        <dbReference type="SAM" id="Phobius"/>
    </source>
</evidence>